<evidence type="ECO:0000256" key="12">
    <source>
        <dbReference type="ARBA" id="ARBA00031088"/>
    </source>
</evidence>
<evidence type="ECO:0000259" key="15">
    <source>
        <dbReference type="PROSITE" id="PS51686"/>
    </source>
</evidence>
<evidence type="ECO:0000313" key="17">
    <source>
        <dbReference type="Proteomes" id="UP000190042"/>
    </source>
</evidence>
<dbReference type="CDD" id="cd02440">
    <property type="entry name" value="AdoMet_MTases"/>
    <property type="match status" value="1"/>
</dbReference>
<dbReference type="InterPro" id="IPR035926">
    <property type="entry name" value="NusB-like_sf"/>
</dbReference>
<comment type="catalytic activity">
    <reaction evidence="13">
        <text>cytidine(967) in 16S rRNA + S-adenosyl-L-methionine = 5-methylcytidine(967) in 16S rRNA + S-adenosyl-L-homocysteine + H(+)</text>
        <dbReference type="Rhea" id="RHEA:42748"/>
        <dbReference type="Rhea" id="RHEA-COMP:10219"/>
        <dbReference type="Rhea" id="RHEA-COMP:10220"/>
        <dbReference type="ChEBI" id="CHEBI:15378"/>
        <dbReference type="ChEBI" id="CHEBI:57856"/>
        <dbReference type="ChEBI" id="CHEBI:59789"/>
        <dbReference type="ChEBI" id="CHEBI:74483"/>
        <dbReference type="ChEBI" id="CHEBI:82748"/>
        <dbReference type="EC" id="2.1.1.176"/>
    </reaction>
</comment>
<evidence type="ECO:0000256" key="8">
    <source>
        <dbReference type="ARBA" id="ARBA00022679"/>
    </source>
</evidence>
<dbReference type="SUPFAM" id="SSF48013">
    <property type="entry name" value="NusB-like"/>
    <property type="match status" value="1"/>
</dbReference>
<dbReference type="Gene3D" id="3.30.70.1170">
    <property type="entry name" value="Sun protein, domain 3"/>
    <property type="match status" value="1"/>
</dbReference>
<comment type="function">
    <text evidence="1">Specifically methylates the cytosine at position 967 (m5C967) of 16S rRNA.</text>
</comment>
<dbReference type="RefSeq" id="WP_078817783.1">
    <property type="nucleotide sequence ID" value="NZ_FUYJ01000004.1"/>
</dbReference>
<dbReference type="SUPFAM" id="SSF53335">
    <property type="entry name" value="S-adenosyl-L-methionine-dependent methyltransferases"/>
    <property type="match status" value="1"/>
</dbReference>
<dbReference type="Proteomes" id="UP000190042">
    <property type="component" value="Unassembled WGS sequence"/>
</dbReference>
<dbReference type="InterPro" id="IPR004573">
    <property type="entry name" value="rRNA_ssu_MeTfrase_B"/>
</dbReference>
<dbReference type="PRINTS" id="PR02008">
    <property type="entry name" value="RCMTFAMILY"/>
</dbReference>
<dbReference type="FunFam" id="3.30.70.1170:FF:000003">
    <property type="entry name" value="16S rRNA (Cytosine(967)-C(5))-methyltransferase RsmB"/>
    <property type="match status" value="1"/>
</dbReference>
<keyword evidence="17" id="KW-1185">Reference proteome</keyword>
<gene>
    <name evidence="16" type="ORF">SAMN04244570_2442</name>
</gene>
<evidence type="ECO:0000256" key="10">
    <source>
        <dbReference type="ARBA" id="ARBA00022884"/>
    </source>
</evidence>
<feature type="binding site" evidence="14">
    <location>
        <position position="315"/>
    </location>
    <ligand>
        <name>S-adenosyl-L-methionine</name>
        <dbReference type="ChEBI" id="CHEBI:59789"/>
    </ligand>
</feature>
<dbReference type="InterPro" id="IPR006027">
    <property type="entry name" value="NusB_RsmB_TIM44"/>
</dbReference>
<dbReference type="NCBIfam" id="TIGR00563">
    <property type="entry name" value="rsmB"/>
    <property type="match status" value="1"/>
</dbReference>
<keyword evidence="10 14" id="KW-0694">RNA-binding</keyword>
<proteinExistence type="inferred from homology"/>
<reference evidence="17" key="1">
    <citation type="submission" date="2017-02" db="EMBL/GenBank/DDBJ databases">
        <authorList>
            <person name="Varghese N."/>
            <person name="Submissions S."/>
        </authorList>
    </citation>
    <scope>NUCLEOTIDE SEQUENCE [LARGE SCALE GENOMIC DNA]</scope>
    <source>
        <strain evidence="17">DSM 23966</strain>
    </source>
</reference>
<dbReference type="EC" id="2.1.1.176" evidence="4"/>
<accession>A0A1T4YEH6</accession>
<feature type="binding site" evidence="14">
    <location>
        <begin position="264"/>
        <end position="270"/>
    </location>
    <ligand>
        <name>S-adenosyl-L-methionine</name>
        <dbReference type="ChEBI" id="CHEBI:59789"/>
    </ligand>
</feature>
<dbReference type="EMBL" id="FUYJ01000004">
    <property type="protein sequence ID" value="SKB00237.1"/>
    <property type="molecule type" value="Genomic_DNA"/>
</dbReference>
<dbReference type="InterPro" id="IPR018314">
    <property type="entry name" value="RsmB/NOL1/NOP2-like_CS"/>
</dbReference>
<protein>
    <recommendedName>
        <fullName evidence="4">16S rRNA (cytosine(967)-C(5))-methyltransferase</fullName>
        <ecNumber evidence="4">2.1.1.176</ecNumber>
    </recommendedName>
    <alternativeName>
        <fullName evidence="11">16S rRNA m5C967 methyltransferase</fullName>
    </alternativeName>
    <alternativeName>
        <fullName evidence="12">rRNA (cytosine-C(5)-)-methyltransferase RsmB</fullName>
    </alternativeName>
</protein>
<dbReference type="GO" id="GO:0005737">
    <property type="term" value="C:cytoplasm"/>
    <property type="evidence" value="ECO:0007669"/>
    <property type="project" value="UniProtKB-SubCell"/>
</dbReference>
<keyword evidence="9 14" id="KW-0949">S-adenosyl-L-methionine</keyword>
<sequence>MTNYKKKIWRGNVRDAALSILMDIENEQAFSNLLLHKTIELYDLPQKDRALLTELTYGTLQQQMTLDYYLAPYIRGKLQPWVRQLLRMSVYQIIYLSKIPPHAVVNEAVKIANKRGHKGVSSMVNGILRSILREGVPSLDEIEDPVARLSIETSHPEWLIRRWIEQYGMEEATAIAVVNNLPPVTTARINSTKTNRGEVIGLLKKEGVLASPGNLTDSSIQVESGNLASTEAFQQGLLTVQDESSMLPALALQVEPGMKVLDMCAAPGGKTTHIAERMKDEGEVQAHDLHPHKLRLIEQNAERLGLTSIHTNSGDSRELLSTYEPQSFDRVLVDAPCSGLGVIRRKPEIKYKKTVQDIENLSVIQKDLLQVASQLVKKGGRLVYSTCTIDKTENQAIVEWFLREQPDFELVPLHIIDQPTDSSYLQILPHQYESDGFFVAALQRKN</sequence>
<evidence type="ECO:0000256" key="3">
    <source>
        <dbReference type="ARBA" id="ARBA00007494"/>
    </source>
</evidence>
<dbReference type="InterPro" id="IPR049560">
    <property type="entry name" value="MeTrfase_RsmB-F_NOP2_cat"/>
</dbReference>
<organism evidence="16 17">
    <name type="scientific">Sporosarcina newyorkensis</name>
    <dbReference type="NCBI Taxonomy" id="759851"/>
    <lineage>
        <taxon>Bacteria</taxon>
        <taxon>Bacillati</taxon>
        <taxon>Bacillota</taxon>
        <taxon>Bacilli</taxon>
        <taxon>Bacillales</taxon>
        <taxon>Caryophanaceae</taxon>
        <taxon>Sporosarcina</taxon>
    </lineage>
</organism>
<comment type="similarity">
    <text evidence="3 14">Belongs to the class I-like SAM-binding methyltransferase superfamily. RsmB/NOP family.</text>
</comment>
<dbReference type="InterPro" id="IPR011023">
    <property type="entry name" value="Nop2p"/>
</dbReference>
<dbReference type="InterPro" id="IPR023267">
    <property type="entry name" value="RCMT"/>
</dbReference>
<dbReference type="GO" id="GO:0006355">
    <property type="term" value="P:regulation of DNA-templated transcription"/>
    <property type="evidence" value="ECO:0007669"/>
    <property type="project" value="InterPro"/>
</dbReference>
<keyword evidence="7 14" id="KW-0489">Methyltransferase</keyword>
<evidence type="ECO:0000256" key="1">
    <source>
        <dbReference type="ARBA" id="ARBA00002724"/>
    </source>
</evidence>
<dbReference type="Pfam" id="PF01029">
    <property type="entry name" value="NusB"/>
    <property type="match status" value="1"/>
</dbReference>
<dbReference type="PROSITE" id="PS51686">
    <property type="entry name" value="SAM_MT_RSMB_NOP"/>
    <property type="match status" value="1"/>
</dbReference>
<dbReference type="PANTHER" id="PTHR22807">
    <property type="entry name" value="NOP2 YEAST -RELATED NOL1/NOP2/FMU SUN DOMAIN-CONTAINING"/>
    <property type="match status" value="1"/>
</dbReference>
<dbReference type="FunFam" id="1.10.940.10:FF:000006">
    <property type="entry name" value="16S rRNA (Cytosine(967)-C(5))-methyltransferase RsmB"/>
    <property type="match status" value="1"/>
</dbReference>
<feature type="domain" description="SAM-dependent MTase RsmB/NOP-type" evidence="15">
    <location>
        <begin position="175"/>
        <end position="445"/>
    </location>
</feature>
<evidence type="ECO:0000256" key="14">
    <source>
        <dbReference type="PROSITE-ProRule" id="PRU01023"/>
    </source>
</evidence>
<dbReference type="Pfam" id="PF01189">
    <property type="entry name" value="Methyltr_RsmB-F"/>
    <property type="match status" value="1"/>
</dbReference>
<feature type="active site" description="Nucleophile" evidence="14">
    <location>
        <position position="387"/>
    </location>
</feature>
<dbReference type="GO" id="GO:0003723">
    <property type="term" value="F:RNA binding"/>
    <property type="evidence" value="ECO:0007669"/>
    <property type="project" value="UniProtKB-UniRule"/>
</dbReference>
<dbReference type="InterPro" id="IPR029063">
    <property type="entry name" value="SAM-dependent_MTases_sf"/>
</dbReference>
<dbReference type="FunFam" id="3.40.50.150:FF:000257">
    <property type="entry name" value="16S rRNA methyltransferase"/>
    <property type="match status" value="1"/>
</dbReference>
<evidence type="ECO:0000256" key="11">
    <source>
        <dbReference type="ARBA" id="ARBA00030399"/>
    </source>
</evidence>
<dbReference type="PROSITE" id="PS01153">
    <property type="entry name" value="NOL1_NOP2_SUN"/>
    <property type="match status" value="1"/>
</dbReference>
<keyword evidence="6" id="KW-0698">rRNA processing</keyword>
<evidence type="ECO:0000256" key="6">
    <source>
        <dbReference type="ARBA" id="ARBA00022552"/>
    </source>
</evidence>
<dbReference type="NCBIfam" id="NF011494">
    <property type="entry name" value="PRK14902.1"/>
    <property type="match status" value="1"/>
</dbReference>
<dbReference type="GO" id="GO:0008649">
    <property type="term" value="F:rRNA methyltransferase activity"/>
    <property type="evidence" value="ECO:0007669"/>
    <property type="project" value="InterPro"/>
</dbReference>
<evidence type="ECO:0000256" key="13">
    <source>
        <dbReference type="ARBA" id="ARBA00047283"/>
    </source>
</evidence>
<dbReference type="Gene3D" id="3.40.50.150">
    <property type="entry name" value="Vaccinia Virus protein VP39"/>
    <property type="match status" value="1"/>
</dbReference>
<comment type="subcellular location">
    <subcellularLocation>
        <location evidence="2">Cytoplasm</location>
    </subcellularLocation>
</comment>
<evidence type="ECO:0000256" key="5">
    <source>
        <dbReference type="ARBA" id="ARBA00022490"/>
    </source>
</evidence>
<name>A0A1T4YEH6_9BACL</name>
<dbReference type="InterPro" id="IPR054728">
    <property type="entry name" value="RsmB-like_ferredoxin"/>
</dbReference>
<keyword evidence="8 14" id="KW-0808">Transferase</keyword>
<dbReference type="Gene3D" id="1.10.940.10">
    <property type="entry name" value="NusB-like"/>
    <property type="match status" value="1"/>
</dbReference>
<dbReference type="InterPro" id="IPR001678">
    <property type="entry name" value="MeTrfase_RsmB-F_NOP2_dom"/>
</dbReference>
<dbReference type="PANTHER" id="PTHR22807:SF53">
    <property type="entry name" value="RIBOSOMAL RNA SMALL SUBUNIT METHYLTRANSFERASE B-RELATED"/>
    <property type="match status" value="1"/>
</dbReference>
<dbReference type="Pfam" id="PF22458">
    <property type="entry name" value="RsmF-B_ferredox"/>
    <property type="match status" value="1"/>
</dbReference>
<keyword evidence="5" id="KW-0963">Cytoplasm</keyword>
<evidence type="ECO:0000256" key="9">
    <source>
        <dbReference type="ARBA" id="ARBA00022691"/>
    </source>
</evidence>
<evidence type="ECO:0000256" key="4">
    <source>
        <dbReference type="ARBA" id="ARBA00012140"/>
    </source>
</evidence>
<evidence type="ECO:0000256" key="7">
    <source>
        <dbReference type="ARBA" id="ARBA00022603"/>
    </source>
</evidence>
<feature type="binding site" evidence="14">
    <location>
        <position position="288"/>
    </location>
    <ligand>
        <name>S-adenosyl-L-methionine</name>
        <dbReference type="ChEBI" id="CHEBI:59789"/>
    </ligand>
</feature>
<feature type="binding site" evidence="14">
    <location>
        <position position="334"/>
    </location>
    <ligand>
        <name>S-adenosyl-L-methionine</name>
        <dbReference type="ChEBI" id="CHEBI:59789"/>
    </ligand>
</feature>
<dbReference type="AlphaFoldDB" id="A0A1T4YEH6"/>
<dbReference type="NCBIfam" id="TIGR00446">
    <property type="entry name" value="nop2p"/>
    <property type="match status" value="1"/>
</dbReference>
<evidence type="ECO:0000313" key="16">
    <source>
        <dbReference type="EMBL" id="SKB00237.1"/>
    </source>
</evidence>
<evidence type="ECO:0000256" key="2">
    <source>
        <dbReference type="ARBA" id="ARBA00004496"/>
    </source>
</evidence>